<sequence>MNEYIKLIFGLKSSIINVCMLNEAQKAHARKISIIEGGMATVWGAFTGGFGGNSYLVGFFLWLGATPFMMSIYGALIPLASVLQPFSLMLARTFTSKKRFILLMAVLARPAFLTLGLVALIDSGVKIWIALLLFFFFQIVTSSAGPAWQAWMSDLVDQNTKGRYFGLRNLVTGLISVPSTLLAGYVLDLFGGGLWAFFAIFTIGSIFGALDVYALSVQDEDPTQKGNMINPHVLIEVLKLKGDYRKFLISYMFITFTGAILGPYTTVMMINDFHYSYATIGLLVVVSSISAALTQPLWGRWGDRYGHFRMLKIVAVLRAALALGWALAIPSILYMIPFQVFIGVVATAGLGLMSFNTLLTVAPSFGKTEAFSLYSSLVNFASFFGNIIAGLLVLILASVQMNFLFWTFNDYRVIFLISFVLRIGAAYYIIHLHLDKAK</sequence>
<evidence type="ECO:0000259" key="5">
    <source>
        <dbReference type="PROSITE" id="PS50850"/>
    </source>
</evidence>
<protein>
    <submittedName>
        <fullName evidence="6">MFS transporter</fullName>
    </submittedName>
</protein>
<feature type="transmembrane region" description="Helical" evidence="4">
    <location>
        <begin position="411"/>
        <end position="430"/>
    </location>
</feature>
<dbReference type="GO" id="GO:0022857">
    <property type="term" value="F:transmembrane transporter activity"/>
    <property type="evidence" value="ECO:0007669"/>
    <property type="project" value="InterPro"/>
</dbReference>
<feature type="transmembrane region" description="Helical" evidence="4">
    <location>
        <begin position="315"/>
        <end position="336"/>
    </location>
</feature>
<feature type="transmembrane region" description="Helical" evidence="4">
    <location>
        <begin position="342"/>
        <end position="365"/>
    </location>
</feature>
<feature type="transmembrane region" description="Helical" evidence="4">
    <location>
        <begin position="127"/>
        <end position="148"/>
    </location>
</feature>
<dbReference type="SUPFAM" id="SSF103473">
    <property type="entry name" value="MFS general substrate transporter"/>
    <property type="match status" value="1"/>
</dbReference>
<dbReference type="AlphaFoldDB" id="A0A7V3VT65"/>
<feature type="domain" description="Major facilitator superfamily (MFS) profile" evidence="5">
    <location>
        <begin position="197"/>
        <end position="438"/>
    </location>
</feature>
<organism evidence="6">
    <name type="scientific">Mesoaciditoga lauensis</name>
    <dbReference type="NCBI Taxonomy" id="1495039"/>
    <lineage>
        <taxon>Bacteria</taxon>
        <taxon>Thermotogati</taxon>
        <taxon>Thermotogota</taxon>
        <taxon>Thermotogae</taxon>
        <taxon>Mesoaciditogales</taxon>
        <taxon>Mesoaciditogaceae</taxon>
        <taxon>Mesoaciditoga</taxon>
    </lineage>
</organism>
<feature type="transmembrane region" description="Helical" evidence="4">
    <location>
        <begin position="169"/>
        <end position="187"/>
    </location>
</feature>
<dbReference type="Gene3D" id="1.20.1250.20">
    <property type="entry name" value="MFS general substrate transporter like domains"/>
    <property type="match status" value="2"/>
</dbReference>
<dbReference type="InterPro" id="IPR020846">
    <property type="entry name" value="MFS_dom"/>
</dbReference>
<proteinExistence type="predicted"/>
<feature type="transmembrane region" description="Helical" evidence="4">
    <location>
        <begin position="275"/>
        <end position="294"/>
    </location>
</feature>
<dbReference type="PANTHER" id="PTHR23526">
    <property type="entry name" value="INTEGRAL MEMBRANE TRANSPORT PROTEIN-RELATED"/>
    <property type="match status" value="1"/>
</dbReference>
<keyword evidence="1 4" id="KW-0812">Transmembrane</keyword>
<feature type="transmembrane region" description="Helical" evidence="4">
    <location>
        <begin position="193"/>
        <end position="215"/>
    </location>
</feature>
<dbReference type="PROSITE" id="PS50850">
    <property type="entry name" value="MFS"/>
    <property type="match status" value="1"/>
</dbReference>
<evidence type="ECO:0000256" key="4">
    <source>
        <dbReference type="SAM" id="Phobius"/>
    </source>
</evidence>
<dbReference type="PANTHER" id="PTHR23526:SF2">
    <property type="entry name" value="MAJOR FACILITATOR SUPERFAMILY (MFS) PROFILE DOMAIN-CONTAINING PROTEIN"/>
    <property type="match status" value="1"/>
</dbReference>
<comment type="caution">
    <text evidence="6">The sequence shown here is derived from an EMBL/GenBank/DDBJ whole genome shotgun (WGS) entry which is preliminary data.</text>
</comment>
<dbReference type="InterPro" id="IPR036259">
    <property type="entry name" value="MFS_trans_sf"/>
</dbReference>
<reference evidence="6" key="1">
    <citation type="journal article" date="2020" name="mSystems">
        <title>Genome- and Community-Level Interaction Insights into Carbon Utilization and Element Cycling Functions of Hydrothermarchaeota in Hydrothermal Sediment.</title>
        <authorList>
            <person name="Zhou Z."/>
            <person name="Liu Y."/>
            <person name="Xu W."/>
            <person name="Pan J."/>
            <person name="Luo Z.H."/>
            <person name="Li M."/>
        </authorList>
    </citation>
    <scope>NUCLEOTIDE SEQUENCE [LARGE SCALE GENOMIC DNA]</scope>
    <source>
        <strain evidence="6">SpSt-966</strain>
    </source>
</reference>
<dbReference type="InterPro" id="IPR052528">
    <property type="entry name" value="Sugar_transport-like"/>
</dbReference>
<evidence type="ECO:0000256" key="3">
    <source>
        <dbReference type="ARBA" id="ARBA00023136"/>
    </source>
</evidence>
<evidence type="ECO:0000256" key="2">
    <source>
        <dbReference type="ARBA" id="ARBA00022989"/>
    </source>
</evidence>
<dbReference type="EMBL" id="DTPE01000147">
    <property type="protein sequence ID" value="HGE75166.1"/>
    <property type="molecule type" value="Genomic_DNA"/>
</dbReference>
<feature type="transmembrane region" description="Helical" evidence="4">
    <location>
        <begin position="40"/>
        <end position="62"/>
    </location>
</feature>
<evidence type="ECO:0000313" key="6">
    <source>
        <dbReference type="EMBL" id="HGE75166.1"/>
    </source>
</evidence>
<feature type="transmembrane region" description="Helical" evidence="4">
    <location>
        <begin position="248"/>
        <end position="269"/>
    </location>
</feature>
<accession>A0A7V3VT65</accession>
<name>A0A7V3VT65_9BACT</name>
<feature type="transmembrane region" description="Helical" evidence="4">
    <location>
        <begin position="377"/>
        <end position="399"/>
    </location>
</feature>
<feature type="transmembrane region" description="Helical" evidence="4">
    <location>
        <begin position="100"/>
        <end position="121"/>
    </location>
</feature>
<evidence type="ECO:0000256" key="1">
    <source>
        <dbReference type="ARBA" id="ARBA00022692"/>
    </source>
</evidence>
<keyword evidence="3 4" id="KW-0472">Membrane</keyword>
<gene>
    <name evidence="6" type="ORF">ENX73_03460</name>
</gene>
<dbReference type="InterPro" id="IPR011701">
    <property type="entry name" value="MFS"/>
</dbReference>
<keyword evidence="2 4" id="KW-1133">Transmembrane helix</keyword>
<dbReference type="Pfam" id="PF07690">
    <property type="entry name" value="MFS_1"/>
    <property type="match status" value="1"/>
</dbReference>
<feature type="transmembrane region" description="Helical" evidence="4">
    <location>
        <begin position="68"/>
        <end position="88"/>
    </location>
</feature>